<protein>
    <submittedName>
        <fullName evidence="2">Uncharacterized protein</fullName>
    </submittedName>
</protein>
<name>A0A1W0E673_9MICR</name>
<keyword evidence="3" id="KW-1185">Reference proteome</keyword>
<dbReference type="Proteomes" id="UP000192758">
    <property type="component" value="Unassembled WGS sequence"/>
</dbReference>
<feature type="compositionally biased region" description="Basic and acidic residues" evidence="1">
    <location>
        <begin position="54"/>
        <end position="77"/>
    </location>
</feature>
<feature type="region of interest" description="Disordered" evidence="1">
    <location>
        <begin position="41"/>
        <end position="108"/>
    </location>
</feature>
<comment type="caution">
    <text evidence="2">The sequence shown here is derived from an EMBL/GenBank/DDBJ whole genome shotgun (WGS) entry which is preliminary data.</text>
</comment>
<proteinExistence type="predicted"/>
<dbReference type="AlphaFoldDB" id="A0A1W0E673"/>
<gene>
    <name evidence="2" type="ORF">EHP00_2326</name>
</gene>
<organism evidence="2 3">
    <name type="scientific">Ecytonucleospora hepatopenaei</name>
    <dbReference type="NCBI Taxonomy" id="646526"/>
    <lineage>
        <taxon>Eukaryota</taxon>
        <taxon>Fungi</taxon>
        <taxon>Fungi incertae sedis</taxon>
        <taxon>Microsporidia</taxon>
        <taxon>Enterocytozoonidae</taxon>
        <taxon>Ecytonucleospora</taxon>
    </lineage>
</organism>
<dbReference type="EMBL" id="MNPJ01000017">
    <property type="protein sequence ID" value="OQS54750.1"/>
    <property type="molecule type" value="Genomic_DNA"/>
</dbReference>
<dbReference type="VEuPathDB" id="MicrosporidiaDB:EHP00_2326"/>
<evidence type="ECO:0000313" key="2">
    <source>
        <dbReference type="EMBL" id="OQS54750.1"/>
    </source>
</evidence>
<accession>A0A1W0E673</accession>
<reference evidence="2 3" key="1">
    <citation type="journal article" date="2017" name="Environ. Microbiol.">
        <title>Decay of the glycolytic pathway and adaptation to intranuclear parasitism within Enterocytozoonidae microsporidia.</title>
        <authorList>
            <person name="Wiredu Boakye D."/>
            <person name="Jaroenlak P."/>
            <person name="Prachumwat A."/>
            <person name="Williams T.A."/>
            <person name="Bateman K.S."/>
            <person name="Itsathitphaisarn O."/>
            <person name="Sritunyalucksana K."/>
            <person name="Paszkiewicz K.H."/>
            <person name="Moore K.A."/>
            <person name="Stentiford G.D."/>
            <person name="Williams B.A."/>
        </authorList>
    </citation>
    <scope>NUCLEOTIDE SEQUENCE [LARGE SCALE GENOMIC DNA]</scope>
    <source>
        <strain evidence="2 3">TH1</strain>
    </source>
</reference>
<evidence type="ECO:0000256" key="1">
    <source>
        <dbReference type="SAM" id="MobiDB-lite"/>
    </source>
</evidence>
<sequence>MSDRADENGKVEIPYLSNFILLNREEAVEILENRGMSIEFDRHVPIEIEDTDDRGDGKDKKDKKDSDSSESSEECKLESVFPEKIIVEEEEEEESKKGKKRKLNVAESEAVCSVKAKITRKEEEKSEIDKKDD</sequence>
<evidence type="ECO:0000313" key="3">
    <source>
        <dbReference type="Proteomes" id="UP000192758"/>
    </source>
</evidence>